<evidence type="ECO:0000313" key="1">
    <source>
        <dbReference type="EMBL" id="GGK79391.1"/>
    </source>
</evidence>
<organism evidence="1 2">
    <name type="scientific">Ornithinimicrobium pekingense</name>
    <dbReference type="NCBI Taxonomy" id="384677"/>
    <lineage>
        <taxon>Bacteria</taxon>
        <taxon>Bacillati</taxon>
        <taxon>Actinomycetota</taxon>
        <taxon>Actinomycetes</taxon>
        <taxon>Micrococcales</taxon>
        <taxon>Ornithinimicrobiaceae</taxon>
        <taxon>Ornithinimicrobium</taxon>
    </lineage>
</organism>
<reference evidence="2" key="1">
    <citation type="journal article" date="2019" name="Int. J. Syst. Evol. Microbiol.">
        <title>The Global Catalogue of Microorganisms (GCM) 10K type strain sequencing project: providing services to taxonomists for standard genome sequencing and annotation.</title>
        <authorList>
            <consortium name="The Broad Institute Genomics Platform"/>
            <consortium name="The Broad Institute Genome Sequencing Center for Infectious Disease"/>
            <person name="Wu L."/>
            <person name="Ma J."/>
        </authorList>
    </citation>
    <scope>NUCLEOTIDE SEQUENCE [LARGE SCALE GENOMIC DNA]</scope>
    <source>
        <strain evidence="2">CGMCC 1.5362</strain>
    </source>
</reference>
<dbReference type="Pfam" id="PF12643">
    <property type="entry name" value="MazG-like"/>
    <property type="match status" value="1"/>
</dbReference>
<evidence type="ECO:0000313" key="2">
    <source>
        <dbReference type="Proteomes" id="UP000662111"/>
    </source>
</evidence>
<gene>
    <name evidence="1" type="ORF">GCM10011509_29870</name>
</gene>
<dbReference type="CDD" id="cd11537">
    <property type="entry name" value="NTP-PPase_RS21-C6_like"/>
    <property type="match status" value="1"/>
</dbReference>
<dbReference type="EMBL" id="BMLB01000007">
    <property type="protein sequence ID" value="GGK79391.1"/>
    <property type="molecule type" value="Genomic_DNA"/>
</dbReference>
<dbReference type="InterPro" id="IPR025984">
    <property type="entry name" value="DCTPP"/>
</dbReference>
<protein>
    <submittedName>
        <fullName evidence="1">Nucleotide pyrophosphohydrolase</fullName>
    </submittedName>
</protein>
<dbReference type="InterPro" id="IPR052555">
    <property type="entry name" value="dCTP_Pyrophosphatase"/>
</dbReference>
<sequence length="105" mass="12012">MNVEHWQEQLRTFAEDRDWVQFHTPKNLVMALSVESSELLEIFQWLTPEESQQIMEGPRAKGVSDEVADIMIYLLRLTDVLGVDLDSVIAAKVARNASRFPPVDV</sequence>
<dbReference type="RefSeq" id="WP_022922248.1">
    <property type="nucleotide sequence ID" value="NZ_BMLB01000007.1"/>
</dbReference>
<dbReference type="SUPFAM" id="SSF101386">
    <property type="entry name" value="all-alpha NTP pyrophosphatases"/>
    <property type="match status" value="1"/>
</dbReference>
<proteinExistence type="predicted"/>
<dbReference type="PANTHER" id="PTHR46523">
    <property type="entry name" value="DCTP PYROPHOSPHATASE 1"/>
    <property type="match status" value="1"/>
</dbReference>
<accession>A0ABQ2FBC4</accession>
<dbReference type="Gene3D" id="1.10.287.1080">
    <property type="entry name" value="MazG-like"/>
    <property type="match status" value="1"/>
</dbReference>
<name>A0ABQ2FBC4_9MICO</name>
<comment type="caution">
    <text evidence="1">The sequence shown here is derived from an EMBL/GenBank/DDBJ whole genome shotgun (WGS) entry which is preliminary data.</text>
</comment>
<dbReference type="Proteomes" id="UP000662111">
    <property type="component" value="Unassembled WGS sequence"/>
</dbReference>
<dbReference type="PIRSF" id="PIRSF029826">
    <property type="entry name" value="UCP029826_pph"/>
    <property type="match status" value="1"/>
</dbReference>
<keyword evidence="2" id="KW-1185">Reference proteome</keyword>
<dbReference type="PANTHER" id="PTHR46523:SF1">
    <property type="entry name" value="DCTP PYROPHOSPHATASE 1"/>
    <property type="match status" value="1"/>
</dbReference>